<protein>
    <submittedName>
        <fullName evidence="2">Uncharacterized protein</fullName>
    </submittedName>
</protein>
<organism evidence="2 3">
    <name type="scientific">Champsocephalus esox</name>
    <name type="common">pike icefish</name>
    <dbReference type="NCBI Taxonomy" id="159716"/>
    <lineage>
        <taxon>Eukaryota</taxon>
        <taxon>Metazoa</taxon>
        <taxon>Chordata</taxon>
        <taxon>Craniata</taxon>
        <taxon>Vertebrata</taxon>
        <taxon>Euteleostomi</taxon>
        <taxon>Actinopterygii</taxon>
        <taxon>Neopterygii</taxon>
        <taxon>Teleostei</taxon>
        <taxon>Neoteleostei</taxon>
        <taxon>Acanthomorphata</taxon>
        <taxon>Eupercaria</taxon>
        <taxon>Perciformes</taxon>
        <taxon>Notothenioidei</taxon>
        <taxon>Channichthyidae</taxon>
        <taxon>Champsocephalus</taxon>
    </lineage>
</organism>
<evidence type="ECO:0000256" key="1">
    <source>
        <dbReference type="SAM" id="MobiDB-lite"/>
    </source>
</evidence>
<gene>
    <name evidence="2" type="ORF">CesoFtcFv8_000435</name>
</gene>
<dbReference type="Proteomes" id="UP001335648">
    <property type="component" value="Unassembled WGS sequence"/>
</dbReference>
<proteinExistence type="predicted"/>
<evidence type="ECO:0000313" key="2">
    <source>
        <dbReference type="EMBL" id="KAK5914782.1"/>
    </source>
</evidence>
<sequence>MSNSSSSQRLQFPACPLRAPPPVQAAAPPSQYHSDSAESLEEIPVVLVQLGSSNQQPRSKKRNTPRQNKSRPTESRQNKSRSRPGPGRRWDPRWSPEHFISYNRT</sequence>
<comment type="caution">
    <text evidence="2">The sequence shown here is derived from an EMBL/GenBank/DDBJ whole genome shotgun (WGS) entry which is preliminary data.</text>
</comment>
<dbReference type="AlphaFoldDB" id="A0AAN8HGS0"/>
<name>A0AAN8HGS0_9TELE</name>
<feature type="compositionally biased region" description="Polar residues" evidence="1">
    <location>
        <begin position="1"/>
        <end position="10"/>
    </location>
</feature>
<dbReference type="EMBL" id="JAULUE010002046">
    <property type="protein sequence ID" value="KAK5914782.1"/>
    <property type="molecule type" value="Genomic_DNA"/>
</dbReference>
<evidence type="ECO:0000313" key="3">
    <source>
        <dbReference type="Proteomes" id="UP001335648"/>
    </source>
</evidence>
<keyword evidence="3" id="KW-1185">Reference proteome</keyword>
<feature type="region of interest" description="Disordered" evidence="1">
    <location>
        <begin position="1"/>
        <end position="105"/>
    </location>
</feature>
<accession>A0AAN8HGS0</accession>
<reference evidence="2 3" key="1">
    <citation type="journal article" date="2023" name="Mol. Biol. Evol.">
        <title>Genomics of Secondarily Temperate Adaptation in the Only Non-Antarctic Icefish.</title>
        <authorList>
            <person name="Rivera-Colon A.G."/>
            <person name="Rayamajhi N."/>
            <person name="Minhas B.F."/>
            <person name="Madrigal G."/>
            <person name="Bilyk K.T."/>
            <person name="Yoon V."/>
            <person name="Hune M."/>
            <person name="Gregory S."/>
            <person name="Cheng C.H.C."/>
            <person name="Catchen J.M."/>
        </authorList>
    </citation>
    <scope>NUCLEOTIDE SEQUENCE [LARGE SCALE GENOMIC DNA]</scope>
    <source>
        <strain evidence="2">JC2023a</strain>
    </source>
</reference>